<organism evidence="3 4">
    <name type="scientific">Amanita muscaria (strain Koide BX008)</name>
    <dbReference type="NCBI Taxonomy" id="946122"/>
    <lineage>
        <taxon>Eukaryota</taxon>
        <taxon>Fungi</taxon>
        <taxon>Dikarya</taxon>
        <taxon>Basidiomycota</taxon>
        <taxon>Agaricomycotina</taxon>
        <taxon>Agaricomycetes</taxon>
        <taxon>Agaricomycetidae</taxon>
        <taxon>Agaricales</taxon>
        <taxon>Pluteineae</taxon>
        <taxon>Amanitaceae</taxon>
        <taxon>Amanita</taxon>
    </lineage>
</organism>
<evidence type="ECO:0000256" key="1">
    <source>
        <dbReference type="SAM" id="MobiDB-lite"/>
    </source>
</evidence>
<evidence type="ECO:0008006" key="5">
    <source>
        <dbReference type="Google" id="ProtNLM"/>
    </source>
</evidence>
<dbReference type="PANTHER" id="PTHR34407:SF1">
    <property type="entry name" value="SGNH HYDROLASE-TYPE ESTERASE DOMAIN-CONTAINING PROTEIN"/>
    <property type="match status" value="1"/>
</dbReference>
<protein>
    <recommendedName>
        <fullName evidence="5">Cap64 protein</fullName>
    </recommendedName>
</protein>
<dbReference type="OrthoDB" id="544608at2759"/>
<evidence type="ECO:0000313" key="4">
    <source>
        <dbReference type="Proteomes" id="UP000054549"/>
    </source>
</evidence>
<dbReference type="InParanoid" id="A0A0C2STE8"/>
<dbReference type="CDD" id="cd00229">
    <property type="entry name" value="SGNH_hydrolase"/>
    <property type="match status" value="1"/>
</dbReference>
<name>A0A0C2STE8_AMAMK</name>
<dbReference type="EMBL" id="KN818235">
    <property type="protein sequence ID" value="KIL66640.1"/>
    <property type="molecule type" value="Genomic_DNA"/>
</dbReference>
<evidence type="ECO:0000313" key="3">
    <source>
        <dbReference type="EMBL" id="KIL66640.1"/>
    </source>
</evidence>
<keyword evidence="2" id="KW-1133">Transmembrane helix</keyword>
<reference evidence="3 4" key="1">
    <citation type="submission" date="2014-04" db="EMBL/GenBank/DDBJ databases">
        <title>Evolutionary Origins and Diversification of the Mycorrhizal Mutualists.</title>
        <authorList>
            <consortium name="DOE Joint Genome Institute"/>
            <consortium name="Mycorrhizal Genomics Consortium"/>
            <person name="Kohler A."/>
            <person name="Kuo A."/>
            <person name="Nagy L.G."/>
            <person name="Floudas D."/>
            <person name="Copeland A."/>
            <person name="Barry K.W."/>
            <person name="Cichocki N."/>
            <person name="Veneault-Fourrey C."/>
            <person name="LaButti K."/>
            <person name="Lindquist E.A."/>
            <person name="Lipzen A."/>
            <person name="Lundell T."/>
            <person name="Morin E."/>
            <person name="Murat C."/>
            <person name="Riley R."/>
            <person name="Ohm R."/>
            <person name="Sun H."/>
            <person name="Tunlid A."/>
            <person name="Henrissat B."/>
            <person name="Grigoriev I.V."/>
            <person name="Hibbett D.S."/>
            <person name="Martin F."/>
        </authorList>
    </citation>
    <scope>NUCLEOTIDE SEQUENCE [LARGE SCALE GENOMIC DNA]</scope>
    <source>
        <strain evidence="3 4">Koide BX008</strain>
    </source>
</reference>
<gene>
    <name evidence="3" type="ORF">M378DRAFT_10010</name>
</gene>
<keyword evidence="4" id="KW-1185">Reference proteome</keyword>
<dbReference type="STRING" id="946122.A0A0C2STE8"/>
<sequence length="587" mass="64862">MQRRGKAQLRIASPGRHGPLTGSDVAEKHSRLNQRSLGVTNRIWLIVALFILILFLTHYAVPDNLPASTRVYSNAHLKSKNYFQVQQQSDPLPNPFEFCPVYGPEDVVGSKHGSVKLGQSRLHLGSGARIQRLLNRALAGHPITISVIGGSVSACHGAGDDPVAPKCYPSLFFQWWNRVFPHPATELTNGAMRRTSSEYFGYCNAHHLPDQTDLVIIELDTDDPPERETLQHFEILVRSLLLRPEEPAVILLGHFSRQHYHAYGYAGPDHWHSVVAQFYDVPHISIKPFLIPDYLRDRDSINKYFVDPVLPSSLGHEILSEALIAYFQSQICIAWAVANGQSFDSVPLLTPEVVADASEGIAPLGGIGQRKDLPPVLVEGKEEELEPVVPADEDVQKSRSKQKQKIDNRLLHAVAHFSQLQVPNDRIHTWPGSADKQFEEIAPYCVSANNLINPLPLSLFSGSGWSAFHPPTSNGPNLHTMAHYFYCTRPTSKIRIPILVGAGDVGVYYMKEPVSLVGEGSSVSCWVDDNVRGARTIENAANIGEPVSALEVIDHFVARGSHFVECMLMGEEGVAVPSFKIMGIFAT</sequence>
<keyword evidence="2" id="KW-0472">Membrane</keyword>
<dbReference type="SUPFAM" id="SSF52266">
    <property type="entry name" value="SGNH hydrolase"/>
    <property type="match status" value="1"/>
</dbReference>
<dbReference type="Proteomes" id="UP000054549">
    <property type="component" value="Unassembled WGS sequence"/>
</dbReference>
<proteinExistence type="predicted"/>
<accession>A0A0C2STE8</accession>
<dbReference type="HOGENOM" id="CLU_029715_0_0_1"/>
<dbReference type="PANTHER" id="PTHR34407">
    <property type="entry name" value="EXPRESSED PROTEIN"/>
    <property type="match status" value="1"/>
</dbReference>
<keyword evidence="2" id="KW-0812">Transmembrane</keyword>
<feature type="region of interest" description="Disordered" evidence="1">
    <location>
        <begin position="1"/>
        <end position="27"/>
    </location>
</feature>
<evidence type="ECO:0000256" key="2">
    <source>
        <dbReference type="SAM" id="Phobius"/>
    </source>
</evidence>
<feature type="transmembrane region" description="Helical" evidence="2">
    <location>
        <begin position="43"/>
        <end position="61"/>
    </location>
</feature>
<dbReference type="AlphaFoldDB" id="A0A0C2STE8"/>